<sequence length="70" mass="8107">MRLIVLMVSDPFNTYITRTHSHFPHQNPKSALPFHLSSPSSSSICFIYHHHLLRSVQSCTMKTSMNFYVV</sequence>
<evidence type="ECO:0000313" key="2">
    <source>
        <dbReference type="Proteomes" id="UP001229421"/>
    </source>
</evidence>
<comment type="caution">
    <text evidence="1">The sequence shown here is derived from an EMBL/GenBank/DDBJ whole genome shotgun (WGS) entry which is preliminary data.</text>
</comment>
<protein>
    <submittedName>
        <fullName evidence="1">Uncharacterized protein</fullName>
    </submittedName>
</protein>
<reference evidence="1" key="1">
    <citation type="journal article" date="2023" name="bioRxiv">
        <title>Improved chromosome-level genome assembly for marigold (Tagetes erecta).</title>
        <authorList>
            <person name="Jiang F."/>
            <person name="Yuan L."/>
            <person name="Wang S."/>
            <person name="Wang H."/>
            <person name="Xu D."/>
            <person name="Wang A."/>
            <person name="Fan W."/>
        </authorList>
    </citation>
    <scope>NUCLEOTIDE SEQUENCE</scope>
    <source>
        <strain evidence="1">WSJ</strain>
        <tissue evidence="1">Leaf</tissue>
    </source>
</reference>
<keyword evidence="2" id="KW-1185">Reference proteome</keyword>
<name>A0AAD8KUC4_TARER</name>
<dbReference type="Proteomes" id="UP001229421">
    <property type="component" value="Unassembled WGS sequence"/>
</dbReference>
<dbReference type="EMBL" id="JAUHHV010000004">
    <property type="protein sequence ID" value="KAK1427391.1"/>
    <property type="molecule type" value="Genomic_DNA"/>
</dbReference>
<dbReference type="AlphaFoldDB" id="A0AAD8KUC4"/>
<organism evidence="1 2">
    <name type="scientific">Tagetes erecta</name>
    <name type="common">African marigold</name>
    <dbReference type="NCBI Taxonomy" id="13708"/>
    <lineage>
        <taxon>Eukaryota</taxon>
        <taxon>Viridiplantae</taxon>
        <taxon>Streptophyta</taxon>
        <taxon>Embryophyta</taxon>
        <taxon>Tracheophyta</taxon>
        <taxon>Spermatophyta</taxon>
        <taxon>Magnoliopsida</taxon>
        <taxon>eudicotyledons</taxon>
        <taxon>Gunneridae</taxon>
        <taxon>Pentapetalae</taxon>
        <taxon>asterids</taxon>
        <taxon>campanulids</taxon>
        <taxon>Asterales</taxon>
        <taxon>Asteraceae</taxon>
        <taxon>Asteroideae</taxon>
        <taxon>Heliantheae alliance</taxon>
        <taxon>Tageteae</taxon>
        <taxon>Tagetes</taxon>
    </lineage>
</organism>
<evidence type="ECO:0000313" key="1">
    <source>
        <dbReference type="EMBL" id="KAK1427391.1"/>
    </source>
</evidence>
<accession>A0AAD8KUC4</accession>
<proteinExistence type="predicted"/>
<gene>
    <name evidence="1" type="ORF">QVD17_16074</name>
</gene>